<dbReference type="AlphaFoldDB" id="A0A7J6L6I3"/>
<keyword evidence="2" id="KW-1185">Reference proteome</keyword>
<reference evidence="1 2" key="1">
    <citation type="submission" date="2020-04" db="EMBL/GenBank/DDBJ databases">
        <title>Perkinsus chesapeaki whole genome sequence.</title>
        <authorList>
            <person name="Bogema D.R."/>
        </authorList>
    </citation>
    <scope>NUCLEOTIDE SEQUENCE [LARGE SCALE GENOMIC DNA]</scope>
    <source>
        <strain evidence="1">ATCC PRA-425</strain>
    </source>
</reference>
<protein>
    <submittedName>
        <fullName evidence="1">Uncharacterized protein</fullName>
    </submittedName>
</protein>
<proteinExistence type="predicted"/>
<comment type="caution">
    <text evidence="1">The sequence shown here is derived from an EMBL/GenBank/DDBJ whole genome shotgun (WGS) entry which is preliminary data.</text>
</comment>
<accession>A0A7J6L6I3</accession>
<gene>
    <name evidence="1" type="ORF">FOL47_009779</name>
</gene>
<evidence type="ECO:0000313" key="1">
    <source>
        <dbReference type="EMBL" id="KAF4654783.1"/>
    </source>
</evidence>
<dbReference type="EMBL" id="JAAPAO010000705">
    <property type="protein sequence ID" value="KAF4654783.1"/>
    <property type="molecule type" value="Genomic_DNA"/>
</dbReference>
<dbReference type="Proteomes" id="UP000591131">
    <property type="component" value="Unassembled WGS sequence"/>
</dbReference>
<organism evidence="1 2">
    <name type="scientific">Perkinsus chesapeaki</name>
    <name type="common">Clam parasite</name>
    <name type="synonym">Perkinsus andrewsi</name>
    <dbReference type="NCBI Taxonomy" id="330153"/>
    <lineage>
        <taxon>Eukaryota</taxon>
        <taxon>Sar</taxon>
        <taxon>Alveolata</taxon>
        <taxon>Perkinsozoa</taxon>
        <taxon>Perkinsea</taxon>
        <taxon>Perkinsida</taxon>
        <taxon>Perkinsidae</taxon>
        <taxon>Perkinsus</taxon>
    </lineage>
</organism>
<sequence length="169" mass="18919">MVKDNLHVDELSDLLLREGRPGQRLDAEKRTNDFLYLQGQRFVGRRWSATDLWELMRDPLKQLVSAGQSASGLLPLIDSPLPDGHPDVDLTRRITDFLPSVVIGIAEASNSIAEHHMHFDRFEMVATGEMQVAQVIEEGQSPVVYAPINNSDDDAQNVLLLLSRGFRTS</sequence>
<evidence type="ECO:0000313" key="2">
    <source>
        <dbReference type="Proteomes" id="UP000591131"/>
    </source>
</evidence>
<name>A0A7J6L6I3_PERCH</name>